<evidence type="ECO:0000313" key="1">
    <source>
        <dbReference type="EMBL" id="GBO25732.1"/>
    </source>
</evidence>
<dbReference type="EMBL" id="BGPR01048705">
    <property type="protein sequence ID" value="GBO25734.1"/>
    <property type="molecule type" value="Genomic_DNA"/>
</dbReference>
<comment type="caution">
    <text evidence="1">The sequence shown here is derived from an EMBL/GenBank/DDBJ whole genome shotgun (WGS) entry which is preliminary data.</text>
</comment>
<evidence type="ECO:0000313" key="3">
    <source>
        <dbReference type="EMBL" id="GBO25734.1"/>
    </source>
</evidence>
<dbReference type="EMBL" id="BGPR01048703">
    <property type="protein sequence ID" value="GBO25732.1"/>
    <property type="molecule type" value="Genomic_DNA"/>
</dbReference>
<gene>
    <name evidence="4" type="ORF">AVEN_19829_1</name>
    <name evidence="1" type="ORF">AVEN_268506_1</name>
    <name evidence="2" type="ORF">AVEN_271868_1</name>
    <name evidence="3" type="ORF">AVEN_274084_1</name>
</gene>
<evidence type="ECO:0000313" key="2">
    <source>
        <dbReference type="EMBL" id="GBO25733.1"/>
    </source>
</evidence>
<evidence type="ECO:0000313" key="4">
    <source>
        <dbReference type="EMBL" id="GBO25735.1"/>
    </source>
</evidence>
<dbReference type="OrthoDB" id="6491811at2759"/>
<keyword evidence="5" id="KW-1185">Reference proteome</keyword>
<dbReference type="AlphaFoldDB" id="A0A4Y2VM91"/>
<accession>A0A4Y2VM91</accession>
<sequence length="105" mass="12258">MGRKRYYELFKCVQHGRENVEIYEFQNFDKCQNIQDDCSAVPENNQITIRELSEGCSISYGSVQTILIEYLGMRCVFEKFVPKLFSVDQTEPAFSCAQSPRMHSR</sequence>
<dbReference type="Proteomes" id="UP000499080">
    <property type="component" value="Unassembled WGS sequence"/>
</dbReference>
<name>A0A4Y2VM91_ARAVE</name>
<dbReference type="EMBL" id="BGPR01048704">
    <property type="protein sequence ID" value="GBO25733.1"/>
    <property type="molecule type" value="Genomic_DNA"/>
</dbReference>
<dbReference type="EMBL" id="BGPR01048706">
    <property type="protein sequence ID" value="GBO25735.1"/>
    <property type="molecule type" value="Genomic_DNA"/>
</dbReference>
<proteinExistence type="predicted"/>
<protein>
    <submittedName>
        <fullName evidence="1">Uncharacterized protein</fullName>
    </submittedName>
</protein>
<evidence type="ECO:0000313" key="5">
    <source>
        <dbReference type="Proteomes" id="UP000499080"/>
    </source>
</evidence>
<reference evidence="1 5" key="1">
    <citation type="journal article" date="2019" name="Sci. Rep.">
        <title>Orb-weaving spider Araneus ventricosus genome elucidates the spidroin gene catalogue.</title>
        <authorList>
            <person name="Kono N."/>
            <person name="Nakamura H."/>
            <person name="Ohtoshi R."/>
            <person name="Moran D.A.P."/>
            <person name="Shinohara A."/>
            <person name="Yoshida Y."/>
            <person name="Fujiwara M."/>
            <person name="Mori M."/>
            <person name="Tomita M."/>
            <person name="Arakawa K."/>
        </authorList>
    </citation>
    <scope>NUCLEOTIDE SEQUENCE [LARGE SCALE GENOMIC DNA]</scope>
</reference>
<organism evidence="1 5">
    <name type="scientific">Araneus ventricosus</name>
    <name type="common">Orbweaver spider</name>
    <name type="synonym">Epeira ventricosa</name>
    <dbReference type="NCBI Taxonomy" id="182803"/>
    <lineage>
        <taxon>Eukaryota</taxon>
        <taxon>Metazoa</taxon>
        <taxon>Ecdysozoa</taxon>
        <taxon>Arthropoda</taxon>
        <taxon>Chelicerata</taxon>
        <taxon>Arachnida</taxon>
        <taxon>Araneae</taxon>
        <taxon>Araneomorphae</taxon>
        <taxon>Entelegynae</taxon>
        <taxon>Araneoidea</taxon>
        <taxon>Araneidae</taxon>
        <taxon>Araneus</taxon>
    </lineage>
</organism>